<reference evidence="2" key="1">
    <citation type="journal article" date="2010" name="Mol. Biosyst.">
        <title>Complete genome sequence and comparative analysis of Shewanella violacea, a psychrophilic and piezophilic bacterium from deep sea floor sediments.</title>
        <authorList>
            <person name="Aono E."/>
            <person name="Baba T."/>
            <person name="Ara T."/>
            <person name="Nishi T."/>
            <person name="Nakamichi T."/>
            <person name="Inamoto E."/>
            <person name="Toyonaga H."/>
            <person name="Hasegawa M."/>
            <person name="Takai Y."/>
            <person name="Okumura Y."/>
            <person name="Baba M."/>
            <person name="Tomita M."/>
            <person name="Kato C."/>
            <person name="Oshima T."/>
            <person name="Nakasone K."/>
            <person name="Mori H."/>
        </authorList>
    </citation>
    <scope>NUCLEOTIDE SEQUENCE [LARGE SCALE GENOMIC DNA]</scope>
    <source>
        <strain evidence="2">JCM 10179 / CIP 106290 / LMG 19151 / DSS12</strain>
    </source>
</reference>
<keyword evidence="2" id="KW-1185">Reference proteome</keyword>
<dbReference type="Proteomes" id="UP000002350">
    <property type="component" value="Chromosome"/>
</dbReference>
<accession>D4ZL14</accession>
<dbReference type="KEGG" id="svo:SVI_2392"/>
<dbReference type="EMBL" id="AP011177">
    <property type="protein sequence ID" value="BAJ02363.1"/>
    <property type="molecule type" value="Genomic_DNA"/>
</dbReference>
<organism evidence="1 2">
    <name type="scientific">Shewanella violacea (strain JCM 10179 / CIP 106290 / LMG 19151 / DSS12)</name>
    <dbReference type="NCBI Taxonomy" id="637905"/>
    <lineage>
        <taxon>Bacteria</taxon>
        <taxon>Pseudomonadati</taxon>
        <taxon>Pseudomonadota</taxon>
        <taxon>Gammaproteobacteria</taxon>
        <taxon>Alteromonadales</taxon>
        <taxon>Shewanellaceae</taxon>
        <taxon>Shewanella</taxon>
    </lineage>
</organism>
<dbReference type="AlphaFoldDB" id="D4ZL14"/>
<sequence length="35" mass="3852">MISVDNIINTLGMMLYSDENGVGIANTELDLLRLL</sequence>
<name>D4ZL14_SHEVD</name>
<gene>
    <name evidence="1" type="ordered locus">SVI_2392</name>
</gene>
<proteinExistence type="predicted"/>
<protein>
    <submittedName>
        <fullName evidence="1">Uncharacterized protein</fullName>
    </submittedName>
</protein>
<dbReference type="HOGENOM" id="CLU_3367301_0_0_6"/>
<dbReference type="STRING" id="637905.SVI_2392"/>
<evidence type="ECO:0000313" key="1">
    <source>
        <dbReference type="EMBL" id="BAJ02363.1"/>
    </source>
</evidence>
<evidence type="ECO:0000313" key="2">
    <source>
        <dbReference type="Proteomes" id="UP000002350"/>
    </source>
</evidence>